<reference evidence="4" key="1">
    <citation type="journal article" date="2014" name="Nucleic Acids Res.">
        <title>The evolutionary dynamics of variant antigen genes in Babesia reveal a history of genomic innovation underlying host-parasite interaction.</title>
        <authorList>
            <person name="Jackson A.P."/>
            <person name="Otto T.D."/>
            <person name="Darby A."/>
            <person name="Ramaprasad A."/>
            <person name="Xia D."/>
            <person name="Echaide I.E."/>
            <person name="Farber M."/>
            <person name="Gahlot S."/>
            <person name="Gamble J."/>
            <person name="Gupta D."/>
            <person name="Gupta Y."/>
            <person name="Jackson L."/>
            <person name="Malandrin L."/>
            <person name="Malas T.B."/>
            <person name="Moussa E."/>
            <person name="Nair M."/>
            <person name="Reid A.J."/>
            <person name="Sanders M."/>
            <person name="Sharma J."/>
            <person name="Tracey A."/>
            <person name="Quail M.A."/>
            <person name="Weir W."/>
            <person name="Wastling J.M."/>
            <person name="Hall N."/>
            <person name="Willadsen P."/>
            <person name="Lingelbach K."/>
            <person name="Shiels B."/>
            <person name="Tait A."/>
            <person name="Berriman M."/>
            <person name="Allred D.R."/>
            <person name="Pain A."/>
        </authorList>
    </citation>
    <scope>NUCLEOTIDE SEQUENCE</scope>
    <source>
        <strain evidence="4">1802A</strain>
    </source>
</reference>
<evidence type="ECO:0000256" key="1">
    <source>
        <dbReference type="RuleBase" id="RU365079"/>
    </source>
</evidence>
<gene>
    <name evidence="4" type="ORF">X943_003847</name>
</gene>
<dbReference type="SMART" id="SM00577">
    <property type="entry name" value="CPDc"/>
    <property type="match status" value="1"/>
</dbReference>
<dbReference type="GO" id="GO:0015031">
    <property type="term" value="P:protein transport"/>
    <property type="evidence" value="ECO:0007669"/>
    <property type="project" value="UniProtKB-KW"/>
</dbReference>
<reference evidence="4" key="2">
    <citation type="submission" date="2021-05" db="EMBL/GenBank/DDBJ databases">
        <authorList>
            <person name="Pain A."/>
        </authorList>
    </citation>
    <scope>NUCLEOTIDE SEQUENCE</scope>
    <source>
        <strain evidence="4">1802A</strain>
    </source>
</reference>
<dbReference type="InterPro" id="IPR036412">
    <property type="entry name" value="HAD-like_sf"/>
</dbReference>
<organism evidence="4 5">
    <name type="scientific">Babesia divergens</name>
    <dbReference type="NCBI Taxonomy" id="32595"/>
    <lineage>
        <taxon>Eukaryota</taxon>
        <taxon>Sar</taxon>
        <taxon>Alveolata</taxon>
        <taxon>Apicomplexa</taxon>
        <taxon>Aconoidasida</taxon>
        <taxon>Piroplasmida</taxon>
        <taxon>Babesiidae</taxon>
        <taxon>Babesia</taxon>
    </lineage>
</organism>
<keyword evidence="1" id="KW-0653">Protein transport</keyword>
<dbReference type="Proteomes" id="UP001195914">
    <property type="component" value="Unassembled WGS sequence"/>
</dbReference>
<comment type="subunit">
    <text evidence="1">Component of the TIM23 complex.</text>
</comment>
<comment type="subcellular location">
    <subcellularLocation>
        <location evidence="1">Mitochondrion inner membrane</location>
        <topology evidence="1">Single-pass membrane protein</topology>
    </subcellularLocation>
</comment>
<evidence type="ECO:0000259" key="3">
    <source>
        <dbReference type="PROSITE" id="PS50969"/>
    </source>
</evidence>
<name>A0AAD9GGF3_BABDI</name>
<dbReference type="InterPro" id="IPR023214">
    <property type="entry name" value="HAD_sf"/>
</dbReference>
<accession>A0AAD9GGF3</accession>
<comment type="caution">
    <text evidence="4">The sequence shown here is derived from an EMBL/GenBank/DDBJ whole genome shotgun (WGS) entry which is preliminary data.</text>
</comment>
<feature type="region of interest" description="Disordered" evidence="2">
    <location>
        <begin position="54"/>
        <end position="78"/>
    </location>
</feature>
<keyword evidence="1" id="KW-0811">Translocation</keyword>
<protein>
    <recommendedName>
        <fullName evidence="1">Mitochondrial import inner membrane translocase subunit TIM50</fullName>
    </recommendedName>
</protein>
<comment type="similarity">
    <text evidence="1">Belongs to the TIM50 family.</text>
</comment>
<dbReference type="PROSITE" id="PS50969">
    <property type="entry name" value="FCP1"/>
    <property type="match status" value="1"/>
</dbReference>
<dbReference type="AlphaFoldDB" id="A0AAD9GGF3"/>
<proteinExistence type="inferred from homology"/>
<dbReference type="EMBL" id="JAHBMH010000033">
    <property type="protein sequence ID" value="KAK1937683.1"/>
    <property type="molecule type" value="Genomic_DNA"/>
</dbReference>
<dbReference type="SUPFAM" id="SSF56784">
    <property type="entry name" value="HAD-like"/>
    <property type="match status" value="1"/>
</dbReference>
<keyword evidence="1" id="KW-0496">Mitochondrion</keyword>
<dbReference type="InterPro" id="IPR004274">
    <property type="entry name" value="FCP1_dom"/>
</dbReference>
<keyword evidence="5" id="KW-1185">Reference proteome</keyword>
<dbReference type="PANTHER" id="PTHR12210">
    <property type="entry name" value="DULLARD PROTEIN PHOSPHATASE"/>
    <property type="match status" value="1"/>
</dbReference>
<keyword evidence="1" id="KW-0813">Transport</keyword>
<feature type="domain" description="FCP1 homology" evidence="3">
    <location>
        <begin position="262"/>
        <end position="472"/>
    </location>
</feature>
<dbReference type="InterPro" id="IPR050365">
    <property type="entry name" value="TIM50"/>
</dbReference>
<sequence>MDSSSTLVCVEPGVCTSGYTDVHAVLSDCNDTTTILKMQEQHAVSFDTMSTAYSSPDPLKPTGGSTCIDSSDENASVPPTEYITAYDDIETPMEDVSDVIDHECGMSYHHNIEFVHELCEDSQSMPYDTYCDTATLTPTSEDEALFFENPAECAYESGADVSKGGDHSLVSSECIAGLLSRYIDSTPALQSTSMRLLITKSAIGGTDMIPSQIIRYNIANTVNYDNLRTYLEMSPVFNCVRVPSSVSDARPTEGPQHVGSDEHLHKLLIVLDLDETLVHMHDRPHDHFDYLVNIVEDDDADGVYDSMVSNPDVVGFIVHPTMQVSLRPGVLEFFKYLRANSSLYQVALYTAGTRHYANAIMHALDPDYEVISPGVRYYRDSCEVSPTPHTLRGVPASRLGLGIHHREECVPPFYLKKDLEIFGWPLERVVFFDNSLLSFMNNPDNGVWIKPWRGVQPFIDKGMATVDYCSDRSMPRETGIPGQDGLYEFGQIVRLLEELKDERDVREALRQRFTLSELVCNTITCMDTISRFDGSATD</sequence>
<evidence type="ECO:0000256" key="2">
    <source>
        <dbReference type="SAM" id="MobiDB-lite"/>
    </source>
</evidence>
<dbReference type="Pfam" id="PF03031">
    <property type="entry name" value="NIF"/>
    <property type="match status" value="1"/>
</dbReference>
<keyword evidence="1" id="KW-0809">Transit peptide</keyword>
<dbReference type="Gene3D" id="3.40.50.1000">
    <property type="entry name" value="HAD superfamily/HAD-like"/>
    <property type="match status" value="1"/>
</dbReference>
<comment type="function">
    <text evidence="1">Essential component of the TIM23 complex, a complex that mediates the translocation of transit peptide-containing proteins across the mitochondrial inner membrane.</text>
</comment>
<dbReference type="CDD" id="cd07521">
    <property type="entry name" value="HAD_FCP1-like"/>
    <property type="match status" value="1"/>
</dbReference>
<evidence type="ECO:0000313" key="5">
    <source>
        <dbReference type="Proteomes" id="UP001195914"/>
    </source>
</evidence>
<evidence type="ECO:0000313" key="4">
    <source>
        <dbReference type="EMBL" id="KAK1937683.1"/>
    </source>
</evidence>
<dbReference type="GO" id="GO:0005744">
    <property type="term" value="C:TIM23 mitochondrial import inner membrane translocase complex"/>
    <property type="evidence" value="ECO:0007669"/>
    <property type="project" value="UniProtKB-UniRule"/>
</dbReference>